<name>A0ABT2ZMM5_9RHOB</name>
<dbReference type="Gene3D" id="3.40.1090.10">
    <property type="entry name" value="Cytosolic phospholipase A2 catalytic domain"/>
    <property type="match status" value="1"/>
</dbReference>
<proteinExistence type="predicted"/>
<dbReference type="RefSeq" id="WP_263739531.1">
    <property type="nucleotide sequence ID" value="NZ_JAOWKZ010000002.1"/>
</dbReference>
<dbReference type="EMBL" id="JAOWKZ010000002">
    <property type="protein sequence ID" value="MCV2872348.1"/>
    <property type="molecule type" value="Genomic_DNA"/>
</dbReference>
<feature type="transmembrane region" description="Helical" evidence="1">
    <location>
        <begin position="229"/>
        <end position="252"/>
    </location>
</feature>
<evidence type="ECO:0008006" key="4">
    <source>
        <dbReference type="Google" id="ProtNLM"/>
    </source>
</evidence>
<evidence type="ECO:0000256" key="1">
    <source>
        <dbReference type="SAM" id="Phobius"/>
    </source>
</evidence>
<dbReference type="SUPFAM" id="SSF52151">
    <property type="entry name" value="FabD/lysophospholipase-like"/>
    <property type="match status" value="1"/>
</dbReference>
<organism evidence="2 3">
    <name type="scientific">Albidovulum litorale</name>
    <dbReference type="NCBI Taxonomy" id="2984134"/>
    <lineage>
        <taxon>Bacteria</taxon>
        <taxon>Pseudomonadati</taxon>
        <taxon>Pseudomonadota</taxon>
        <taxon>Alphaproteobacteria</taxon>
        <taxon>Rhodobacterales</taxon>
        <taxon>Paracoccaceae</taxon>
        <taxon>Albidovulum</taxon>
    </lineage>
</organism>
<dbReference type="InterPro" id="IPR016035">
    <property type="entry name" value="Acyl_Trfase/lysoPLipase"/>
</dbReference>
<sequence>MSFIAVIRDFLWSVLVRIDVFIDRVLGPLWRPLRYLWSIIKPSRFSAFTLLAGGALLVATPQGRELAMRFDDDDVSTFQAMAVFLACVGWFAFQAWYWARIAFYFEQGYGHRQGDKGRKWAPRFYAGAAFGFAAWSLYIAGRGGLENATILALITAVTGLAFVVFLVIRVPLAERLGFGGSLKSEPGDGQPTAFADLSPVSKAWLTGSILFALVMLGLVIWNPVGIGQWFGAASIAFLAFGHIVPVGSALIIRSRETGAPIIMSFLVFAGLISAWSDNHAVAVAKGDGAPDFTQRLSVDDAVDAWLAVNGGVGPTGAPGAGDTARPVIFVATAGGGLRAAYWTAVVMGELQKACPGVERHVFSISGVSGGSVGAAVYATSLHNGMAPAVSELCGAVDGSAEDIRTQILGTLSDEFLGPTVAAMFYPDLVQRFIPWGFLPDRGGALADAWNSAWHKACGAGAGCGAGDLDAPFLKVAGTPGAGGGWQPILLLNGTHQETGKRLIASNIKVTSDVFLDAFDMHAMVQHDVSMGMAALNSARFTYVSPAGRLVRAGDGEGMGHVLDGGYFENYGAVTSAEIARAAVKAFEKRGVAIRPILIQISSDPDLPARDQPGGAAADVEFLSYRTDLAAEKPGGIANEVLGPLWGILNTRTARGVLANKTIADVVDGLKSDPHRFPAAIDPVFVHFSMCAWTDGRKPPLGWAMSQRTRKDLEEMIGGRCGDNDNAASMATVIEALKSPLPVGCVSDTPSGALFCQSP</sequence>
<evidence type="ECO:0000313" key="2">
    <source>
        <dbReference type="EMBL" id="MCV2872348.1"/>
    </source>
</evidence>
<keyword evidence="1" id="KW-0812">Transmembrane</keyword>
<feature type="transmembrane region" description="Helical" evidence="1">
    <location>
        <begin position="259"/>
        <end position="276"/>
    </location>
</feature>
<keyword evidence="1" id="KW-1133">Transmembrane helix</keyword>
<keyword evidence="1" id="KW-0472">Membrane</keyword>
<feature type="transmembrane region" description="Helical" evidence="1">
    <location>
        <begin position="43"/>
        <end position="60"/>
    </location>
</feature>
<accession>A0ABT2ZMM5</accession>
<feature type="transmembrane region" description="Helical" evidence="1">
    <location>
        <begin position="120"/>
        <end position="141"/>
    </location>
</feature>
<comment type="caution">
    <text evidence="2">The sequence shown here is derived from an EMBL/GenBank/DDBJ whole genome shotgun (WGS) entry which is preliminary data.</text>
</comment>
<gene>
    <name evidence="2" type="ORF">OEZ71_08575</name>
</gene>
<protein>
    <recommendedName>
        <fullName evidence="4">PNPLA domain-containing protein</fullName>
    </recommendedName>
</protein>
<keyword evidence="3" id="KW-1185">Reference proteome</keyword>
<feature type="transmembrane region" description="Helical" evidence="1">
    <location>
        <begin position="203"/>
        <end position="223"/>
    </location>
</feature>
<evidence type="ECO:0000313" key="3">
    <source>
        <dbReference type="Proteomes" id="UP001652564"/>
    </source>
</evidence>
<feature type="transmembrane region" description="Helical" evidence="1">
    <location>
        <begin position="147"/>
        <end position="168"/>
    </location>
</feature>
<feature type="transmembrane region" description="Helical" evidence="1">
    <location>
        <begin position="80"/>
        <end position="99"/>
    </location>
</feature>
<dbReference type="Proteomes" id="UP001652564">
    <property type="component" value="Unassembled WGS sequence"/>
</dbReference>
<reference evidence="2 3" key="1">
    <citation type="submission" date="2022-10" db="EMBL/GenBank/DDBJ databases">
        <title>Defluviimonas sp. nov., isolated from ocean surface sediments.</title>
        <authorList>
            <person name="He W."/>
            <person name="Wang L."/>
            <person name="Zhang D.-F."/>
        </authorList>
    </citation>
    <scope>NUCLEOTIDE SEQUENCE [LARGE SCALE GENOMIC DNA]</scope>
    <source>
        <strain evidence="2 3">WL0050</strain>
    </source>
</reference>